<gene>
    <name evidence="1" type="ORF">HELGO_WM11717</name>
</gene>
<name>A0A6S6SJ40_9GAMM</name>
<dbReference type="Gene3D" id="3.90.226.10">
    <property type="entry name" value="2-enoyl-CoA Hydratase, Chain A, domain 1"/>
    <property type="match status" value="1"/>
</dbReference>
<protein>
    <submittedName>
        <fullName evidence="1">3-hydroxyacyl-CoA dehydrogenase</fullName>
    </submittedName>
</protein>
<proteinExistence type="predicted"/>
<organism evidence="1">
    <name type="scientific">uncultured Thiotrichaceae bacterium</name>
    <dbReference type="NCBI Taxonomy" id="298394"/>
    <lineage>
        <taxon>Bacteria</taxon>
        <taxon>Pseudomonadati</taxon>
        <taxon>Pseudomonadota</taxon>
        <taxon>Gammaproteobacteria</taxon>
        <taxon>Thiotrichales</taxon>
        <taxon>Thiotrichaceae</taxon>
        <taxon>environmental samples</taxon>
    </lineage>
</organism>
<evidence type="ECO:0000313" key="1">
    <source>
        <dbReference type="EMBL" id="CAA6804921.1"/>
    </source>
</evidence>
<accession>A0A6S6SJ40</accession>
<sequence>MGKVAESAEQAKEYGFLRESDHVVMNKHEVLHAAIEQVKALDALNYRPPVKQTIKAGGRAAIANFKGAMTNMHAGNYISDYDRVIGEHVANALCGGPIDAGTEVDEEWFLRYEREGFRTLLKNLKTHARIKHMLDTGKPLRN</sequence>
<reference evidence="1" key="1">
    <citation type="submission" date="2020-01" db="EMBL/GenBank/DDBJ databases">
        <authorList>
            <person name="Meier V. D."/>
            <person name="Meier V D."/>
        </authorList>
    </citation>
    <scope>NUCLEOTIDE SEQUENCE</scope>
    <source>
        <strain evidence="1">HLG_WM_MAG_07</strain>
    </source>
</reference>
<dbReference type="AlphaFoldDB" id="A0A6S6SJ40"/>
<dbReference type="EMBL" id="CACVAY010000025">
    <property type="protein sequence ID" value="CAA6804921.1"/>
    <property type="molecule type" value="Genomic_DNA"/>
</dbReference>